<sequence length="183" mass="19514">MVALNSSMVPLGTEAPAFALPDPEGVTWTLDRVAGPRGTLVAFLCNHCPFVRHIAVPFGAAAARWRQQGLGVAGINPNDPHAYPDELPARMAERAAAWRWTFPYLADPEQVVARAYGAVCTPDFFLYDAGRRLVYRGRFDAARPGNGVPVTGDELDAAVASVVAGEPVEVGQLPSVGCSVKWA</sequence>
<dbReference type="AlphaFoldDB" id="A0A7Z0WJ57"/>
<proteinExistence type="predicted"/>
<dbReference type="GO" id="GO:0016209">
    <property type="term" value="F:antioxidant activity"/>
    <property type="evidence" value="ECO:0007669"/>
    <property type="project" value="InterPro"/>
</dbReference>
<keyword evidence="3" id="KW-1185">Reference proteome</keyword>
<name>A0A7Z0WJ57_9PSEU</name>
<evidence type="ECO:0000259" key="1">
    <source>
        <dbReference type="PROSITE" id="PS51352"/>
    </source>
</evidence>
<feature type="domain" description="Thioredoxin" evidence="1">
    <location>
        <begin position="9"/>
        <end position="164"/>
    </location>
</feature>
<dbReference type="Gene3D" id="3.40.30.10">
    <property type="entry name" value="Glutaredoxin"/>
    <property type="match status" value="1"/>
</dbReference>
<dbReference type="EMBL" id="MSIF01000012">
    <property type="protein sequence ID" value="OLF08491.1"/>
    <property type="molecule type" value="Genomic_DNA"/>
</dbReference>
<evidence type="ECO:0000313" key="3">
    <source>
        <dbReference type="Proteomes" id="UP000185696"/>
    </source>
</evidence>
<dbReference type="InterPro" id="IPR000866">
    <property type="entry name" value="AhpC/TSA"/>
</dbReference>
<gene>
    <name evidence="2" type="ORF">BLA60_24130</name>
</gene>
<dbReference type="PANTHER" id="PTHR43640:SF1">
    <property type="entry name" value="THIOREDOXIN-DEPENDENT PEROXIREDOXIN"/>
    <property type="match status" value="1"/>
</dbReference>
<dbReference type="InterPro" id="IPR047262">
    <property type="entry name" value="PRX-like1"/>
</dbReference>
<dbReference type="PROSITE" id="PS51352">
    <property type="entry name" value="THIOREDOXIN_2"/>
    <property type="match status" value="1"/>
</dbReference>
<dbReference type="Pfam" id="PF00578">
    <property type="entry name" value="AhpC-TSA"/>
    <property type="match status" value="1"/>
</dbReference>
<dbReference type="PANTHER" id="PTHR43640">
    <property type="entry name" value="OS07G0260300 PROTEIN"/>
    <property type="match status" value="1"/>
</dbReference>
<comment type="caution">
    <text evidence="2">The sequence shown here is derived from an EMBL/GenBank/DDBJ whole genome shotgun (WGS) entry which is preliminary data.</text>
</comment>
<dbReference type="InterPro" id="IPR013766">
    <property type="entry name" value="Thioredoxin_domain"/>
</dbReference>
<dbReference type="RefSeq" id="WP_075135232.1">
    <property type="nucleotide sequence ID" value="NZ_MSIF01000012.1"/>
</dbReference>
<evidence type="ECO:0000313" key="2">
    <source>
        <dbReference type="EMBL" id="OLF08491.1"/>
    </source>
</evidence>
<dbReference type="SUPFAM" id="SSF52833">
    <property type="entry name" value="Thioredoxin-like"/>
    <property type="match status" value="1"/>
</dbReference>
<dbReference type="OrthoDB" id="9809746at2"/>
<reference evidence="2 3" key="1">
    <citation type="submission" date="2016-12" db="EMBL/GenBank/DDBJ databases">
        <title>The draft genome sequence of Actinophytocola xinjiangensis.</title>
        <authorList>
            <person name="Wang W."/>
            <person name="Yuan L."/>
        </authorList>
    </citation>
    <scope>NUCLEOTIDE SEQUENCE [LARGE SCALE GENOMIC DNA]</scope>
    <source>
        <strain evidence="2 3">CGMCC 4.4663</strain>
    </source>
</reference>
<dbReference type="Proteomes" id="UP000185696">
    <property type="component" value="Unassembled WGS sequence"/>
</dbReference>
<dbReference type="InterPro" id="IPR036249">
    <property type="entry name" value="Thioredoxin-like_sf"/>
</dbReference>
<accession>A0A7Z0WJ57</accession>
<organism evidence="2 3">
    <name type="scientific">Actinophytocola xinjiangensis</name>
    <dbReference type="NCBI Taxonomy" id="485602"/>
    <lineage>
        <taxon>Bacteria</taxon>
        <taxon>Bacillati</taxon>
        <taxon>Actinomycetota</taxon>
        <taxon>Actinomycetes</taxon>
        <taxon>Pseudonocardiales</taxon>
        <taxon>Pseudonocardiaceae</taxon>
    </lineage>
</organism>
<protein>
    <submittedName>
        <fullName evidence="2">Thioredoxin family protein</fullName>
    </submittedName>
</protein>
<dbReference type="CDD" id="cd02969">
    <property type="entry name" value="PRX_like1"/>
    <property type="match status" value="1"/>
</dbReference>
<dbReference type="GO" id="GO:0016491">
    <property type="term" value="F:oxidoreductase activity"/>
    <property type="evidence" value="ECO:0007669"/>
    <property type="project" value="InterPro"/>
</dbReference>